<reference evidence="2" key="1">
    <citation type="journal article" date="2015" name="Nature">
        <title>Complex archaea that bridge the gap between prokaryotes and eukaryotes.</title>
        <authorList>
            <person name="Spang A."/>
            <person name="Saw J.H."/>
            <person name="Jorgensen S.L."/>
            <person name="Zaremba-Niedzwiedzka K."/>
            <person name="Martijn J."/>
            <person name="Lind A.E."/>
            <person name="van Eijk R."/>
            <person name="Schleper C."/>
            <person name="Guy L."/>
            <person name="Ettema T.J."/>
        </authorList>
    </citation>
    <scope>NUCLEOTIDE SEQUENCE</scope>
</reference>
<gene>
    <name evidence="2" type="ORF">LCGC14_1086880</name>
</gene>
<dbReference type="EMBL" id="LAZR01004799">
    <property type="protein sequence ID" value="KKN05481.1"/>
    <property type="molecule type" value="Genomic_DNA"/>
</dbReference>
<comment type="caution">
    <text evidence="2">The sequence shown here is derived from an EMBL/GenBank/DDBJ whole genome shotgun (WGS) entry which is preliminary data.</text>
</comment>
<keyword evidence="1" id="KW-0812">Transmembrane</keyword>
<accession>A0A0F9PWS1</accession>
<organism evidence="2">
    <name type="scientific">marine sediment metagenome</name>
    <dbReference type="NCBI Taxonomy" id="412755"/>
    <lineage>
        <taxon>unclassified sequences</taxon>
        <taxon>metagenomes</taxon>
        <taxon>ecological metagenomes</taxon>
    </lineage>
</organism>
<keyword evidence="1" id="KW-1133">Transmembrane helix</keyword>
<dbReference type="AlphaFoldDB" id="A0A0F9PWS1"/>
<protein>
    <submittedName>
        <fullName evidence="2">Uncharacterized protein</fullName>
    </submittedName>
</protein>
<sequence>MPGYVYGMIAGVVCILIGMLIGWILRRNSKQQPGVDSPPAPDVVKIYEACKEAVKEDMSRKDTIDKLRKRLDL</sequence>
<feature type="transmembrane region" description="Helical" evidence="1">
    <location>
        <begin position="6"/>
        <end position="25"/>
    </location>
</feature>
<evidence type="ECO:0000256" key="1">
    <source>
        <dbReference type="SAM" id="Phobius"/>
    </source>
</evidence>
<keyword evidence="1" id="KW-0472">Membrane</keyword>
<evidence type="ECO:0000313" key="2">
    <source>
        <dbReference type="EMBL" id="KKN05481.1"/>
    </source>
</evidence>
<name>A0A0F9PWS1_9ZZZZ</name>
<proteinExistence type="predicted"/>